<feature type="region of interest" description="Disordered" evidence="1">
    <location>
        <begin position="638"/>
        <end position="659"/>
    </location>
</feature>
<name>A0AAP5H5L7_PAEAM</name>
<evidence type="ECO:0000256" key="2">
    <source>
        <dbReference type="SAM" id="Phobius"/>
    </source>
</evidence>
<feature type="region of interest" description="Disordered" evidence="1">
    <location>
        <begin position="865"/>
        <end position="888"/>
    </location>
</feature>
<feature type="transmembrane region" description="Helical" evidence="2">
    <location>
        <begin position="720"/>
        <end position="738"/>
    </location>
</feature>
<dbReference type="Gene3D" id="3.55.50.10">
    <property type="entry name" value="Baseplate protein-like domains"/>
    <property type="match status" value="1"/>
</dbReference>
<feature type="region of interest" description="Disordered" evidence="1">
    <location>
        <begin position="538"/>
        <end position="565"/>
    </location>
</feature>
<proteinExistence type="predicted"/>
<keyword evidence="2" id="KW-1133">Transmembrane helix</keyword>
<reference evidence="3" key="1">
    <citation type="submission" date="2023-07" db="EMBL/GenBank/DDBJ databases">
        <title>Sorghum-associated microbial communities from plants grown in Nebraska, USA.</title>
        <authorList>
            <person name="Schachtman D."/>
        </authorList>
    </citation>
    <scope>NUCLEOTIDE SEQUENCE</scope>
    <source>
        <strain evidence="3">BE80</strain>
    </source>
</reference>
<evidence type="ECO:0008006" key="5">
    <source>
        <dbReference type="Google" id="ProtNLM"/>
    </source>
</evidence>
<dbReference type="SUPFAM" id="SSF69279">
    <property type="entry name" value="Phage tail proteins"/>
    <property type="match status" value="1"/>
</dbReference>
<gene>
    <name evidence="3" type="ORF">J2W91_004808</name>
</gene>
<keyword evidence="2" id="KW-0472">Membrane</keyword>
<evidence type="ECO:0000256" key="1">
    <source>
        <dbReference type="SAM" id="MobiDB-lite"/>
    </source>
</evidence>
<dbReference type="Proteomes" id="UP001254832">
    <property type="component" value="Unassembled WGS sequence"/>
</dbReference>
<dbReference type="EMBL" id="JAVDTR010000016">
    <property type="protein sequence ID" value="MDR6726297.1"/>
    <property type="molecule type" value="Genomic_DNA"/>
</dbReference>
<dbReference type="AlphaFoldDB" id="A0AAP5H5L7"/>
<protein>
    <recommendedName>
        <fullName evidence="5">Gp5/Type VI secretion system Vgr protein OB-fold domain-containing protein</fullName>
    </recommendedName>
</protein>
<organism evidence="3 4">
    <name type="scientific">Paenibacillus amylolyticus</name>
    <dbReference type="NCBI Taxonomy" id="1451"/>
    <lineage>
        <taxon>Bacteria</taxon>
        <taxon>Bacillati</taxon>
        <taxon>Bacillota</taxon>
        <taxon>Bacilli</taxon>
        <taxon>Bacillales</taxon>
        <taxon>Paenibacillaceae</taxon>
        <taxon>Paenibacillus</taxon>
    </lineage>
</organism>
<feature type="compositionally biased region" description="Low complexity" evidence="1">
    <location>
        <begin position="642"/>
        <end position="657"/>
    </location>
</feature>
<keyword evidence="2" id="KW-0812">Transmembrane</keyword>
<accession>A0AAP5H5L7</accession>
<feature type="compositionally biased region" description="Basic and acidic residues" evidence="1">
    <location>
        <begin position="578"/>
        <end position="588"/>
    </location>
</feature>
<evidence type="ECO:0000313" key="3">
    <source>
        <dbReference type="EMBL" id="MDR6726297.1"/>
    </source>
</evidence>
<dbReference type="RefSeq" id="WP_310144438.1">
    <property type="nucleotide sequence ID" value="NZ_JAVDTR010000016.1"/>
</dbReference>
<comment type="caution">
    <text evidence="3">The sequence shown here is derived from an EMBL/GenBank/DDBJ whole genome shotgun (WGS) entry which is preliminary data.</text>
</comment>
<evidence type="ECO:0000313" key="4">
    <source>
        <dbReference type="Proteomes" id="UP001254832"/>
    </source>
</evidence>
<sequence>MELTYQGDGYELTWPYNIKELRSFRIERAFNTHAKCVFIARMSEEEAEQCLIHSSFEDSLVIQKITDARPESWFAGGIIKVDIQMEDGIPLVEVHALSRSYVMDMTPQSRSYQNKRLTYTDAVRQLAGKYHGGDAQNMATSDQASIGALLVQYEETDWQFMKRLAARVGTVILPDVTMDAPRIFFGVPDLSWGQEIKAIRYTAMKDRAQYEQLKAHAEGDDAKKVTESDFVCYRVTSEQFCQVGDDVSFKGQIWVVSESVISYNAGRIRYEYLFVQRRSLRRKSRRNEQLQGRSLEGRVVKRANNMVKVHLDIDDQHDEQGNWWFPYSGEGNNIFHCLPDEGARIKVYFPSGTEKQSMAINSVRGGSEDMKSRTVFHKPATKVFEMPGEARMQLGDDGVLFKKGSVSLHLDAGNISLNATEDLLVVASSQIEAGSGSDKGMLESFKIQAEQQIVLQTNVDQYVVLSGNRVGIQSKKVDFQKIEVDFAEMLTDEELEELYLDMLADGEIMKQEIDLSMNLKTAVQLTDAQRADIRSQVAQTAQSDPGLANQAKDWMSSKTPDEQKTVYQNKYVNQPAAEPEKKSKEQKQVELAQQQQEYKEMNQNRTKIYNWQQQSKEIRATGERAGKTEAQIQAMLPAPPVLSGQRSSGQGSSSGKKSLGEQFMESTGLGDAFKSIRPWLDQMELEHVIPQKPDYLSKQTQKTVYLSRYTFQVLIVDPQMMIAQFNIIFGVVAIISAIPSGGLSLYVLAAADAAIGATMIVVNVQKLNDLKNGNAYTNPTFLGMDQKMLDDLGVALMFVNLAILAKHGLNKAADKLINSKNMSALDSNWTAWKQQAKTNLNKTADNITDYASDALNRAKNRLPGSKLAMDGSPHVSFSKPTKPLPQNSRQQNFWKETEAGKGDLARKLDGGIEKPVVNIDWSRYNRVDDYKPKFFDKDEELEYKVGLRDYDEIRSVGMTDIEQVSKNTGLSVDEIRVMKQHMFFDSHNIPLDNQSYRFGNFTPDLEIGFIWKVAQKDELSPKQKQWFQEIAKHELTEHELMKLGHPYKDPDAYSPDVKIFKSKPPGAHDLASPQPKFELPGAYEYIEKSKKKLDQMERQSK</sequence>
<feature type="region of interest" description="Disordered" evidence="1">
    <location>
        <begin position="575"/>
        <end position="594"/>
    </location>
</feature>